<dbReference type="Proteomes" id="UP000011682">
    <property type="component" value="Unassembled WGS sequence"/>
</dbReference>
<feature type="transmembrane region" description="Helical" evidence="1">
    <location>
        <begin position="173"/>
        <end position="191"/>
    </location>
</feature>
<accession>S9P6A6</accession>
<evidence type="ECO:0000256" key="1">
    <source>
        <dbReference type="SAM" id="Phobius"/>
    </source>
</evidence>
<dbReference type="EMBL" id="ANAH02000022">
    <property type="protein sequence ID" value="EPX58696.1"/>
    <property type="molecule type" value="Genomic_DNA"/>
</dbReference>
<name>S9P6A6_CYSF2</name>
<evidence type="ECO:0000313" key="2">
    <source>
        <dbReference type="EMBL" id="EPX58696.1"/>
    </source>
</evidence>
<feature type="transmembrane region" description="Helical" evidence="1">
    <location>
        <begin position="137"/>
        <end position="161"/>
    </location>
</feature>
<evidence type="ECO:0008006" key="4">
    <source>
        <dbReference type="Google" id="ProtNLM"/>
    </source>
</evidence>
<evidence type="ECO:0000313" key="3">
    <source>
        <dbReference type="Proteomes" id="UP000011682"/>
    </source>
</evidence>
<keyword evidence="3" id="KW-1185">Reference proteome</keyword>
<keyword evidence="1" id="KW-0812">Transmembrane</keyword>
<feature type="transmembrane region" description="Helical" evidence="1">
    <location>
        <begin position="52"/>
        <end position="77"/>
    </location>
</feature>
<dbReference type="Pfam" id="PF14329">
    <property type="entry name" value="DUF4386"/>
    <property type="match status" value="1"/>
</dbReference>
<dbReference type="InterPro" id="IPR025495">
    <property type="entry name" value="DUF4386"/>
</dbReference>
<dbReference type="RefSeq" id="WP_002629559.1">
    <property type="nucleotide sequence ID" value="NZ_ANAH02000022.1"/>
</dbReference>
<feature type="transmembrane region" description="Helical" evidence="1">
    <location>
        <begin position="12"/>
        <end position="32"/>
    </location>
</feature>
<proteinExistence type="predicted"/>
<comment type="caution">
    <text evidence="2">The sequence shown here is derived from an EMBL/GenBank/DDBJ whole genome shotgun (WGS) entry which is preliminary data.</text>
</comment>
<feature type="transmembrane region" description="Helical" evidence="1">
    <location>
        <begin position="203"/>
        <end position="223"/>
    </location>
</feature>
<feature type="transmembrane region" description="Helical" evidence="1">
    <location>
        <begin position="89"/>
        <end position="110"/>
    </location>
</feature>
<dbReference type="AlphaFoldDB" id="S9P6A6"/>
<keyword evidence="1" id="KW-1133">Transmembrane helix</keyword>
<gene>
    <name evidence="2" type="ORF">D187_003657</name>
</gene>
<sequence>MTLEATHRRTEILVASLFLITAFGSVAGSTLLDSVVDTPDYLITVSSRSASVVSGVLLWLLNDIGIVFIGLLMFPLLRKHDESLALGYVGMRMLECVFLVIGVVCALLLIPLSQEYISSGAADAAHYQTAGLLLKQARYLCLTPMMLFFLGLGGVILASLLWKSRLVPRPVSAVGVVGYAMLLPMAILPLLGVIDTSPSGRGAILAIPVMVFEIILMPIWLLAKGFNPSALEARQATHS</sequence>
<protein>
    <recommendedName>
        <fullName evidence="4">DUF4386 domain-containing protein</fullName>
    </recommendedName>
</protein>
<keyword evidence="1" id="KW-0472">Membrane</keyword>
<organism evidence="2 3">
    <name type="scientific">Cystobacter fuscus (strain ATCC 25194 / DSM 2262 / NBRC 100088 / M29)</name>
    <dbReference type="NCBI Taxonomy" id="1242864"/>
    <lineage>
        <taxon>Bacteria</taxon>
        <taxon>Pseudomonadati</taxon>
        <taxon>Myxococcota</taxon>
        <taxon>Myxococcia</taxon>
        <taxon>Myxococcales</taxon>
        <taxon>Cystobacterineae</taxon>
        <taxon>Archangiaceae</taxon>
        <taxon>Cystobacter</taxon>
    </lineage>
</organism>
<reference evidence="2" key="1">
    <citation type="submission" date="2013-05" db="EMBL/GenBank/DDBJ databases">
        <title>Genome assembly of Cystobacter fuscus DSM 2262.</title>
        <authorList>
            <person name="Sharma G."/>
            <person name="Khatri I."/>
            <person name="Kaur C."/>
            <person name="Mayilraj S."/>
            <person name="Subramanian S."/>
        </authorList>
    </citation>
    <scope>NUCLEOTIDE SEQUENCE [LARGE SCALE GENOMIC DNA]</scope>
    <source>
        <strain evidence="2">DSM 2262</strain>
    </source>
</reference>
<dbReference type="eggNOG" id="ENOG503362N">
    <property type="taxonomic scope" value="Bacteria"/>
</dbReference>